<evidence type="ECO:0000256" key="3">
    <source>
        <dbReference type="SAM" id="MobiDB-lite"/>
    </source>
</evidence>
<protein>
    <submittedName>
        <fullName evidence="5">TetR/AcrR family transcriptional regulator</fullName>
    </submittedName>
</protein>
<dbReference type="Proteomes" id="UP001601521">
    <property type="component" value="Unassembled WGS sequence"/>
</dbReference>
<sequence>MSGRVTVDDEIDPESALRARSVRATDALESKNSDSPGPRARNMLRTRAALIQAGRHAMGGGMAARLGIADLARNAGVATGSFYNHFGSRDELFAAVTAEVVEDLAWILDTAAAGIDEPAELVRGAGSGTRRHRRHRSGNRRDRPRRAISDSGEP</sequence>
<feature type="region of interest" description="Disordered" evidence="3">
    <location>
        <begin position="1"/>
        <end position="41"/>
    </location>
</feature>
<dbReference type="PROSITE" id="PS50977">
    <property type="entry name" value="HTH_TETR_2"/>
    <property type="match status" value="1"/>
</dbReference>
<evidence type="ECO:0000259" key="4">
    <source>
        <dbReference type="PROSITE" id="PS50977"/>
    </source>
</evidence>
<dbReference type="EMBL" id="JBIALX010000010">
    <property type="protein sequence ID" value="MFF0456486.1"/>
    <property type="molecule type" value="Genomic_DNA"/>
</dbReference>
<dbReference type="RefSeq" id="WP_387253368.1">
    <property type="nucleotide sequence ID" value="NZ_JBIALX010000010.1"/>
</dbReference>
<name>A0ABW6NPY6_9NOCA</name>
<dbReference type="Pfam" id="PF00440">
    <property type="entry name" value="TetR_N"/>
    <property type="match status" value="1"/>
</dbReference>
<dbReference type="SUPFAM" id="SSF46689">
    <property type="entry name" value="Homeodomain-like"/>
    <property type="match status" value="1"/>
</dbReference>
<reference evidence="5 6" key="1">
    <citation type="submission" date="2024-10" db="EMBL/GenBank/DDBJ databases">
        <title>The Natural Products Discovery Center: Release of the First 8490 Sequenced Strains for Exploring Actinobacteria Biosynthetic Diversity.</title>
        <authorList>
            <person name="Kalkreuter E."/>
            <person name="Kautsar S.A."/>
            <person name="Yang D."/>
            <person name="Bader C.D."/>
            <person name="Teijaro C.N."/>
            <person name="Fluegel L."/>
            <person name="Davis C.M."/>
            <person name="Simpson J.R."/>
            <person name="Lauterbach L."/>
            <person name="Steele A.D."/>
            <person name="Gui C."/>
            <person name="Meng S."/>
            <person name="Li G."/>
            <person name="Viehrig K."/>
            <person name="Ye F."/>
            <person name="Su P."/>
            <person name="Kiefer A.F."/>
            <person name="Nichols A."/>
            <person name="Cepeda A.J."/>
            <person name="Yan W."/>
            <person name="Fan B."/>
            <person name="Jiang Y."/>
            <person name="Adhikari A."/>
            <person name="Zheng C.-J."/>
            <person name="Schuster L."/>
            <person name="Cowan T.M."/>
            <person name="Smanski M.J."/>
            <person name="Chevrette M.G."/>
            <person name="De Carvalho L.P.S."/>
            <person name="Shen B."/>
        </authorList>
    </citation>
    <scope>NUCLEOTIDE SEQUENCE [LARGE SCALE GENOMIC DNA]</scope>
    <source>
        <strain evidence="5 6">NPDC004550</strain>
    </source>
</reference>
<feature type="compositionally biased region" description="Basic residues" evidence="3">
    <location>
        <begin position="129"/>
        <end position="138"/>
    </location>
</feature>
<proteinExistence type="predicted"/>
<keyword evidence="6" id="KW-1185">Reference proteome</keyword>
<gene>
    <name evidence="5" type="ORF">ACFYTH_24245</name>
</gene>
<comment type="caution">
    <text evidence="5">The sequence shown here is derived from an EMBL/GenBank/DDBJ whole genome shotgun (WGS) entry which is preliminary data.</text>
</comment>
<feature type="domain" description="HTH tetR-type" evidence="4">
    <location>
        <begin position="44"/>
        <end position="104"/>
    </location>
</feature>
<feature type="DNA-binding region" description="H-T-H motif" evidence="2">
    <location>
        <begin position="67"/>
        <end position="86"/>
    </location>
</feature>
<accession>A0ABW6NPY6</accession>
<dbReference type="InterPro" id="IPR009057">
    <property type="entry name" value="Homeodomain-like_sf"/>
</dbReference>
<evidence type="ECO:0000256" key="2">
    <source>
        <dbReference type="PROSITE-ProRule" id="PRU00335"/>
    </source>
</evidence>
<keyword evidence="1 2" id="KW-0238">DNA-binding</keyword>
<evidence type="ECO:0000313" key="5">
    <source>
        <dbReference type="EMBL" id="MFF0456486.1"/>
    </source>
</evidence>
<dbReference type="InterPro" id="IPR001647">
    <property type="entry name" value="HTH_TetR"/>
</dbReference>
<evidence type="ECO:0000256" key="1">
    <source>
        <dbReference type="ARBA" id="ARBA00023125"/>
    </source>
</evidence>
<feature type="compositionally biased region" description="Basic and acidic residues" evidence="3">
    <location>
        <begin position="139"/>
        <end position="148"/>
    </location>
</feature>
<organism evidence="5 6">
    <name type="scientific">Nocardia africana</name>
    <dbReference type="NCBI Taxonomy" id="134964"/>
    <lineage>
        <taxon>Bacteria</taxon>
        <taxon>Bacillati</taxon>
        <taxon>Actinomycetota</taxon>
        <taxon>Actinomycetes</taxon>
        <taxon>Mycobacteriales</taxon>
        <taxon>Nocardiaceae</taxon>
        <taxon>Nocardia</taxon>
    </lineage>
</organism>
<feature type="region of interest" description="Disordered" evidence="3">
    <location>
        <begin position="119"/>
        <end position="154"/>
    </location>
</feature>
<dbReference type="Gene3D" id="1.10.357.10">
    <property type="entry name" value="Tetracycline Repressor, domain 2"/>
    <property type="match status" value="1"/>
</dbReference>
<evidence type="ECO:0000313" key="6">
    <source>
        <dbReference type="Proteomes" id="UP001601521"/>
    </source>
</evidence>